<keyword evidence="6 10" id="KW-0630">Potassium</keyword>
<dbReference type="Pfam" id="PF02386">
    <property type="entry name" value="TrkH"/>
    <property type="match status" value="1"/>
</dbReference>
<accession>S5Y1S6</accession>
<comment type="similarity">
    <text evidence="10">Belongs to the TrkH potassium transport family.</text>
</comment>
<reference evidence="13 14" key="1">
    <citation type="journal article" date="2014" name="BMC Genomics">
        <title>Architecture and functions of a multipartite genome of the methylotrophic bacterium Paracoccus aminophilus JCM 7686, containing primary and secondary chromids.</title>
        <authorList>
            <person name="Dziewit L."/>
            <person name="Czarnecki J."/>
            <person name="Wibberg D."/>
            <person name="Radlinska M."/>
            <person name="Mrozek P."/>
            <person name="Szymczak M."/>
            <person name="Schluter A."/>
            <person name="Puhler A."/>
            <person name="Bartosik D."/>
        </authorList>
    </citation>
    <scope>NUCLEOTIDE SEQUENCE [LARGE SCALE GENOMIC DNA]</scope>
    <source>
        <strain evidence="13">JCM 7686</strain>
    </source>
</reference>
<evidence type="ECO:0000256" key="5">
    <source>
        <dbReference type="ARBA" id="ARBA00022692"/>
    </source>
</evidence>
<feature type="binding site" evidence="11">
    <location>
        <position position="111"/>
    </location>
    <ligand>
        <name>K(+)</name>
        <dbReference type="ChEBI" id="CHEBI:29103"/>
    </ligand>
</feature>
<dbReference type="InterPro" id="IPR003445">
    <property type="entry name" value="Cat_transpt"/>
</dbReference>
<keyword evidence="11" id="KW-0479">Metal-binding</keyword>
<protein>
    <recommendedName>
        <fullName evidence="10">Trk system potassium uptake protein</fullName>
    </recommendedName>
</protein>
<evidence type="ECO:0000256" key="2">
    <source>
        <dbReference type="ARBA" id="ARBA00022448"/>
    </source>
</evidence>
<keyword evidence="8 10" id="KW-0406">Ion transport</keyword>
<evidence type="ECO:0000256" key="3">
    <source>
        <dbReference type="ARBA" id="ARBA00022475"/>
    </source>
</evidence>
<dbReference type="Proteomes" id="UP000015480">
    <property type="component" value="Chromosome"/>
</dbReference>
<feature type="transmembrane region" description="Helical" evidence="12">
    <location>
        <begin position="455"/>
        <end position="475"/>
    </location>
</feature>
<feature type="transmembrane region" description="Helical" evidence="12">
    <location>
        <begin position="40"/>
        <end position="58"/>
    </location>
</feature>
<feature type="transmembrane region" description="Helical" evidence="12">
    <location>
        <begin position="233"/>
        <end position="251"/>
    </location>
</feature>
<proteinExistence type="inferred from homology"/>
<dbReference type="RefSeq" id="WP_020951313.1">
    <property type="nucleotide sequence ID" value="NC_022041.1"/>
</dbReference>
<dbReference type="STRING" id="1367847.JCM7686_2607"/>
<evidence type="ECO:0000256" key="12">
    <source>
        <dbReference type="SAM" id="Phobius"/>
    </source>
</evidence>
<feature type="transmembrane region" description="Helical" evidence="12">
    <location>
        <begin position="134"/>
        <end position="153"/>
    </location>
</feature>
<keyword evidence="9 10" id="KW-0472">Membrane</keyword>
<dbReference type="InterPro" id="IPR004772">
    <property type="entry name" value="TrkH"/>
</dbReference>
<gene>
    <name evidence="13" type="ORF">JCM7686_2607</name>
</gene>
<evidence type="ECO:0000256" key="7">
    <source>
        <dbReference type="ARBA" id="ARBA00022989"/>
    </source>
</evidence>
<keyword evidence="4 10" id="KW-0633">Potassium transport</keyword>
<keyword evidence="7 12" id="KW-1133">Transmembrane helix</keyword>
<dbReference type="AlphaFoldDB" id="S5Y1S6"/>
<dbReference type="GO" id="GO:0046872">
    <property type="term" value="F:metal ion binding"/>
    <property type="evidence" value="ECO:0007669"/>
    <property type="project" value="UniProtKB-KW"/>
</dbReference>
<evidence type="ECO:0000256" key="1">
    <source>
        <dbReference type="ARBA" id="ARBA00004651"/>
    </source>
</evidence>
<dbReference type="HOGENOM" id="CLU_030708_0_1_5"/>
<dbReference type="OrthoDB" id="9810952at2"/>
<feature type="transmembrane region" description="Helical" evidence="12">
    <location>
        <begin position="330"/>
        <end position="353"/>
    </location>
</feature>
<feature type="transmembrane region" description="Helical" evidence="12">
    <location>
        <begin position="393"/>
        <end position="413"/>
    </location>
</feature>
<dbReference type="KEGG" id="pami:JCM7686_2607"/>
<feature type="transmembrane region" description="Helical" evidence="12">
    <location>
        <begin position="185"/>
        <end position="213"/>
    </location>
</feature>
<dbReference type="GO" id="GO:0005886">
    <property type="term" value="C:plasma membrane"/>
    <property type="evidence" value="ECO:0007669"/>
    <property type="project" value="UniProtKB-SubCell"/>
</dbReference>
<evidence type="ECO:0000313" key="14">
    <source>
        <dbReference type="Proteomes" id="UP000015480"/>
    </source>
</evidence>
<comment type="function">
    <text evidence="10">Low-affinity potassium transport system. Interacts with Trk system potassium uptake protein TrkA.</text>
</comment>
<keyword evidence="3 10" id="KW-1003">Cell membrane</keyword>
<dbReference type="PIRSF" id="PIRSF006247">
    <property type="entry name" value="TrkH"/>
    <property type="match status" value="1"/>
</dbReference>
<keyword evidence="14" id="KW-1185">Reference proteome</keyword>
<evidence type="ECO:0000256" key="10">
    <source>
        <dbReference type="PIRNR" id="PIRNR006247"/>
    </source>
</evidence>
<evidence type="ECO:0000256" key="8">
    <source>
        <dbReference type="ARBA" id="ARBA00023065"/>
    </source>
</evidence>
<feature type="binding site" evidence="11">
    <location>
        <position position="112"/>
    </location>
    <ligand>
        <name>K(+)</name>
        <dbReference type="ChEBI" id="CHEBI:29103"/>
    </ligand>
</feature>
<feature type="binding site" evidence="11">
    <location>
        <position position="219"/>
    </location>
    <ligand>
        <name>K(+)</name>
        <dbReference type="ChEBI" id="CHEBI:29103"/>
    </ligand>
</feature>
<dbReference type="eggNOG" id="COG0168">
    <property type="taxonomic scope" value="Bacteria"/>
</dbReference>
<evidence type="ECO:0000313" key="13">
    <source>
        <dbReference type="EMBL" id="AGT09675.1"/>
    </source>
</evidence>
<organism evidence="13 14">
    <name type="scientific">Paracoccus aminophilus JCM 7686</name>
    <dbReference type="NCBI Taxonomy" id="1367847"/>
    <lineage>
        <taxon>Bacteria</taxon>
        <taxon>Pseudomonadati</taxon>
        <taxon>Pseudomonadota</taxon>
        <taxon>Alphaproteobacteria</taxon>
        <taxon>Rhodobacterales</taxon>
        <taxon>Paracoccaceae</taxon>
        <taxon>Paracoccus</taxon>
    </lineage>
</organism>
<feature type="binding site" evidence="11">
    <location>
        <position position="431"/>
    </location>
    <ligand>
        <name>K(+)</name>
        <dbReference type="ChEBI" id="CHEBI:29103"/>
    </ligand>
</feature>
<sequence>MIDIRPVANTIGKLVVTLGAAMSLPMLVDYAHDDPNWKSFLESGILCAVIGSLIVFATRSNEKSLNLQQAFLLTNGLWIVLPLFGALPFFLGAPHVGFTDAFFESMSGLSTTGTTAFPSLDTLPKGTHLWRGQLQWLGGLGIIVVAMIFLPVMKVGGMQFFRSEGFDTLGKILPRAFDIARETTLVYVFITVACAVTFIMLGMNGFDAVFHALTTCSTGGFSNYDASFGAYPGAPQLAASFFTILAALPFIRMVQLVRGDAMPLFEDVQVRAFLRWLFYAIAVIVLYRLVWLGAENPFHVMRETVFNVVTLTAGSGFGTGDVTQWGSFPFAILIMMGMIGGCTGSTTCSIKVFRYLVLFKAVRAQIRRMHSPHRVFPVMLEGRPLDREVVGSVMAYFTTFMLSFGLLIVALALTGLHPRTALTGAWATIANIGPIWGPEVSANGAVDQFPTASKWLMVIGMFLGRLEVLSVLVVLHPRFWRQ</sequence>
<keyword evidence="5 12" id="KW-0812">Transmembrane</keyword>
<dbReference type="PANTHER" id="PTHR32024">
    <property type="entry name" value="TRK SYSTEM POTASSIUM UPTAKE PROTEIN TRKG-RELATED"/>
    <property type="match status" value="1"/>
</dbReference>
<keyword evidence="10" id="KW-0997">Cell inner membrane</keyword>
<dbReference type="PATRIC" id="fig|1367847.3.peg.2612"/>
<evidence type="ECO:0000256" key="11">
    <source>
        <dbReference type="PIRSR" id="PIRSR006247-1"/>
    </source>
</evidence>
<name>S5Y1S6_PARAH</name>
<feature type="transmembrane region" description="Helical" evidence="12">
    <location>
        <begin position="7"/>
        <end position="28"/>
    </location>
</feature>
<feature type="transmembrane region" description="Helical" evidence="12">
    <location>
        <begin position="272"/>
        <end position="291"/>
    </location>
</feature>
<dbReference type="PANTHER" id="PTHR32024:SF3">
    <property type="entry name" value="TRK SYSTEM POTASSIUM UPTAKE PROTEIN"/>
    <property type="match status" value="1"/>
</dbReference>
<dbReference type="GO" id="GO:0015379">
    <property type="term" value="F:potassium:chloride symporter activity"/>
    <property type="evidence" value="ECO:0007669"/>
    <property type="project" value="InterPro"/>
</dbReference>
<evidence type="ECO:0000256" key="9">
    <source>
        <dbReference type="ARBA" id="ARBA00023136"/>
    </source>
</evidence>
<dbReference type="EMBL" id="CP006650">
    <property type="protein sequence ID" value="AGT09675.1"/>
    <property type="molecule type" value="Genomic_DNA"/>
</dbReference>
<comment type="subcellular location">
    <subcellularLocation>
        <location evidence="10">Cell inner membrane</location>
        <topology evidence="10">Multi-pass membrane protein</topology>
    </subcellularLocation>
    <subcellularLocation>
        <location evidence="1">Cell membrane</location>
        <topology evidence="1">Multi-pass membrane protein</topology>
    </subcellularLocation>
</comment>
<keyword evidence="2 10" id="KW-0813">Transport</keyword>
<evidence type="ECO:0000256" key="6">
    <source>
        <dbReference type="ARBA" id="ARBA00022958"/>
    </source>
</evidence>
<evidence type="ECO:0000256" key="4">
    <source>
        <dbReference type="ARBA" id="ARBA00022538"/>
    </source>
</evidence>
<feature type="transmembrane region" description="Helical" evidence="12">
    <location>
        <begin position="70"/>
        <end position="91"/>
    </location>
</feature>